<proteinExistence type="inferred from homology"/>
<comment type="caution">
    <text evidence="3">The sequence shown here is derived from an EMBL/GenBank/DDBJ whole genome shotgun (WGS) entry which is preliminary data.</text>
</comment>
<dbReference type="RefSeq" id="WP_344153304.1">
    <property type="nucleotide sequence ID" value="NZ_BAAAQR010000008.1"/>
</dbReference>
<evidence type="ECO:0000313" key="3">
    <source>
        <dbReference type="EMBL" id="GAA2149099.1"/>
    </source>
</evidence>
<dbReference type="InterPro" id="IPR004378">
    <property type="entry name" value="F420H2_quin_Rdtase"/>
</dbReference>
<dbReference type="PANTHER" id="PTHR39428">
    <property type="entry name" value="F420H(2)-DEPENDENT QUINONE REDUCTASE RV1261C"/>
    <property type="match status" value="1"/>
</dbReference>
<dbReference type="Gene3D" id="2.30.110.10">
    <property type="entry name" value="Electron Transport, Fmn-binding Protein, Chain A"/>
    <property type="match status" value="1"/>
</dbReference>
<dbReference type="PANTHER" id="PTHR39428:SF1">
    <property type="entry name" value="F420H(2)-DEPENDENT QUINONE REDUCTASE RV1261C"/>
    <property type="match status" value="1"/>
</dbReference>
<accession>A0ABP5LQ51</accession>
<evidence type="ECO:0000313" key="4">
    <source>
        <dbReference type="Proteomes" id="UP001501771"/>
    </source>
</evidence>
<comment type="similarity">
    <text evidence="1">Belongs to the F420H(2)-dependent quinone reductase family.</text>
</comment>
<dbReference type="NCBIfam" id="TIGR00026">
    <property type="entry name" value="hi_GC_TIGR00026"/>
    <property type="match status" value="1"/>
</dbReference>
<dbReference type="Proteomes" id="UP001501771">
    <property type="component" value="Unassembled WGS sequence"/>
</dbReference>
<sequence length="155" mass="17201">MGLLTPLAVRIGSVSWMPRLLPQIVVVDKSLHRLTGGRVTLLDIAGLPNLTLTVVGRRSGLPRSTPLLCVPHDDGWLVAGSYFGGPKMPLWVGNLRAAGEATVEVGHTSYDVTARELAGEERTRMWQVMLRTWPNYAKYEERTDRTIPVFLLTPR</sequence>
<evidence type="ECO:0000256" key="2">
    <source>
        <dbReference type="ARBA" id="ARBA00049106"/>
    </source>
</evidence>
<comment type="catalytic activity">
    <reaction evidence="2">
        <text>oxidized coenzyme F420-(gamma-L-Glu)(n) + a quinol + H(+) = reduced coenzyme F420-(gamma-L-Glu)(n) + a quinone</text>
        <dbReference type="Rhea" id="RHEA:39663"/>
        <dbReference type="Rhea" id="RHEA-COMP:12939"/>
        <dbReference type="Rhea" id="RHEA-COMP:14378"/>
        <dbReference type="ChEBI" id="CHEBI:15378"/>
        <dbReference type="ChEBI" id="CHEBI:24646"/>
        <dbReference type="ChEBI" id="CHEBI:132124"/>
        <dbReference type="ChEBI" id="CHEBI:133980"/>
        <dbReference type="ChEBI" id="CHEBI:139511"/>
    </reaction>
</comment>
<dbReference type="InterPro" id="IPR012349">
    <property type="entry name" value="Split_barrel_FMN-bd"/>
</dbReference>
<evidence type="ECO:0000256" key="1">
    <source>
        <dbReference type="ARBA" id="ARBA00008710"/>
    </source>
</evidence>
<protein>
    <recommendedName>
        <fullName evidence="5">Nitroreductase family deazaflavin-dependent oxidoreductase</fullName>
    </recommendedName>
</protein>
<keyword evidence="4" id="KW-1185">Reference proteome</keyword>
<dbReference type="EMBL" id="BAAAQR010000008">
    <property type="protein sequence ID" value="GAA2149099.1"/>
    <property type="molecule type" value="Genomic_DNA"/>
</dbReference>
<reference evidence="4" key="1">
    <citation type="journal article" date="2019" name="Int. J. Syst. Evol. Microbiol.">
        <title>The Global Catalogue of Microorganisms (GCM) 10K type strain sequencing project: providing services to taxonomists for standard genome sequencing and annotation.</title>
        <authorList>
            <consortium name="The Broad Institute Genomics Platform"/>
            <consortium name="The Broad Institute Genome Sequencing Center for Infectious Disease"/>
            <person name="Wu L."/>
            <person name="Ma J."/>
        </authorList>
    </citation>
    <scope>NUCLEOTIDE SEQUENCE [LARGE SCALE GENOMIC DNA]</scope>
    <source>
        <strain evidence="4">JCM 16022</strain>
    </source>
</reference>
<organism evidence="3 4">
    <name type="scientific">Nocardioides koreensis</name>
    <dbReference type="NCBI Taxonomy" id="433651"/>
    <lineage>
        <taxon>Bacteria</taxon>
        <taxon>Bacillati</taxon>
        <taxon>Actinomycetota</taxon>
        <taxon>Actinomycetes</taxon>
        <taxon>Propionibacteriales</taxon>
        <taxon>Nocardioidaceae</taxon>
        <taxon>Nocardioides</taxon>
    </lineage>
</organism>
<dbReference type="Pfam" id="PF04075">
    <property type="entry name" value="F420H2_quin_red"/>
    <property type="match status" value="1"/>
</dbReference>
<evidence type="ECO:0008006" key="5">
    <source>
        <dbReference type="Google" id="ProtNLM"/>
    </source>
</evidence>
<gene>
    <name evidence="3" type="ORF">GCM10009844_28350</name>
</gene>
<name>A0ABP5LQ51_9ACTN</name>
<dbReference type="SUPFAM" id="SSF50475">
    <property type="entry name" value="FMN-binding split barrel"/>
    <property type="match status" value="1"/>
</dbReference>